<evidence type="ECO:0000259" key="7">
    <source>
        <dbReference type="PROSITE" id="PS50850"/>
    </source>
</evidence>
<feature type="transmembrane region" description="Helical" evidence="6">
    <location>
        <begin position="463"/>
        <end position="483"/>
    </location>
</feature>
<evidence type="ECO:0000256" key="5">
    <source>
        <dbReference type="SAM" id="MobiDB-lite"/>
    </source>
</evidence>
<feature type="region of interest" description="Disordered" evidence="5">
    <location>
        <begin position="71"/>
        <end position="138"/>
    </location>
</feature>
<comment type="caution">
    <text evidence="8">The sequence shown here is derived from an EMBL/GenBank/DDBJ whole genome shotgun (WGS) entry which is preliminary data.</text>
</comment>
<feature type="transmembrane region" description="Helical" evidence="6">
    <location>
        <begin position="286"/>
        <end position="307"/>
    </location>
</feature>
<sequence>MEGRPYSHPPSRSATTSPPTDAWPLPPIALSGLNPPSRPPSLAPSNRPTSSIRRLSSLHHIFDYRDERQAYDRESEAYSQGQDGATIGGQEYEDDSPTTPVIELPPTLVTSKTPSQHSSEYGAQDDGNQGSAVQGHQAPAQHQSKFRHLAFEAGFCLAIAMTQFLCEYLISGFAIVLPHLLASQHIIGSGSTGAFWPAALLTLLLSAMLLIFARISDMYGGYGPFMFGLFWLAIWTFIPGFYPMGIVLQVSRAMQGLALAALNPAVFTMIGSFYENDKNRRNFILGLYGACAPVGFYIGFLVGGALPAEDSKWFFIIAACASVITAILAWVCVPRDRMDRRNMDLSMDYVGAFFITAGLILVTYALTVEPYANQFDQSRNGFSFPIVYGPLTSGTGCLLIALWVEGWYAKSPLLPFDFFKPRGVFPLCIACLFFFASFGVWLYNSADFFNSEIVTGVAGGMQGIGLSLWYTPLAIGGIVLCVLNGWLSHRFHIQTVLILSGLAWVGAPLIFAVVPFPLHYWYEVLPSMLFATLGIDLTYTATTIALSSSQPQKYQGIAGAVTSILVNLAMSFSLPISLIVQHYATVDMTMNTVEQAQEATLWGYKMAFVYGAASAGIGLLIVVIFMGRPWWERKQNEDEDVEMGQRRPSEASTLVHDVDA</sequence>
<dbReference type="InterPro" id="IPR036259">
    <property type="entry name" value="MFS_trans_sf"/>
</dbReference>
<feature type="domain" description="Major facilitator superfamily (MFS) profile" evidence="7">
    <location>
        <begin position="155"/>
        <end position="630"/>
    </location>
</feature>
<dbReference type="GO" id="GO:0016020">
    <property type="term" value="C:membrane"/>
    <property type="evidence" value="ECO:0007669"/>
    <property type="project" value="UniProtKB-SubCell"/>
</dbReference>
<dbReference type="Proteomes" id="UP000192596">
    <property type="component" value="Unassembled WGS sequence"/>
</dbReference>
<evidence type="ECO:0000313" key="9">
    <source>
        <dbReference type="Proteomes" id="UP000192596"/>
    </source>
</evidence>
<dbReference type="AlphaFoldDB" id="A0A1V8TDB3"/>
<feature type="transmembrane region" description="Helical" evidence="6">
    <location>
        <begin position="524"/>
        <end position="546"/>
    </location>
</feature>
<feature type="region of interest" description="Disordered" evidence="5">
    <location>
        <begin position="1"/>
        <end position="55"/>
    </location>
</feature>
<feature type="transmembrane region" description="Helical" evidence="6">
    <location>
        <begin position="424"/>
        <end position="443"/>
    </location>
</feature>
<feature type="compositionally biased region" description="Polar residues" evidence="5">
    <location>
        <begin position="43"/>
        <end position="54"/>
    </location>
</feature>
<evidence type="ECO:0000256" key="4">
    <source>
        <dbReference type="ARBA" id="ARBA00023136"/>
    </source>
</evidence>
<feature type="transmembrane region" description="Helical" evidence="6">
    <location>
        <begin position="313"/>
        <end position="333"/>
    </location>
</feature>
<dbReference type="Pfam" id="PF07690">
    <property type="entry name" value="MFS_1"/>
    <property type="match status" value="1"/>
</dbReference>
<dbReference type="InterPro" id="IPR011701">
    <property type="entry name" value="MFS"/>
</dbReference>
<dbReference type="InterPro" id="IPR020846">
    <property type="entry name" value="MFS_dom"/>
</dbReference>
<keyword evidence="4 6" id="KW-0472">Membrane</keyword>
<feature type="transmembrane region" description="Helical" evidence="6">
    <location>
        <begin position="345"/>
        <end position="366"/>
    </location>
</feature>
<name>A0A1V8TDB3_9PEZI</name>
<dbReference type="PANTHER" id="PTHR42718">
    <property type="entry name" value="MAJOR FACILITATOR SUPERFAMILY MULTIDRUG TRANSPORTER MFSC"/>
    <property type="match status" value="1"/>
</dbReference>
<feature type="transmembrane region" description="Helical" evidence="6">
    <location>
        <begin position="225"/>
        <end position="242"/>
    </location>
</feature>
<feature type="transmembrane region" description="Helical" evidence="6">
    <location>
        <begin position="194"/>
        <end position="213"/>
    </location>
</feature>
<dbReference type="EMBL" id="NAJO01000010">
    <property type="protein sequence ID" value="OQO09387.1"/>
    <property type="molecule type" value="Genomic_DNA"/>
</dbReference>
<evidence type="ECO:0000256" key="2">
    <source>
        <dbReference type="ARBA" id="ARBA00022692"/>
    </source>
</evidence>
<feature type="transmembrane region" description="Helical" evidence="6">
    <location>
        <begin position="155"/>
        <end position="182"/>
    </location>
</feature>
<keyword evidence="3 6" id="KW-1133">Transmembrane helix</keyword>
<feature type="transmembrane region" description="Helical" evidence="6">
    <location>
        <begin position="604"/>
        <end position="626"/>
    </location>
</feature>
<dbReference type="SUPFAM" id="SSF103473">
    <property type="entry name" value="MFS general substrate transporter"/>
    <property type="match status" value="1"/>
</dbReference>
<accession>A0A1V8TDB3</accession>
<proteinExistence type="predicted"/>
<reference evidence="9" key="1">
    <citation type="submission" date="2017-03" db="EMBL/GenBank/DDBJ databases">
        <title>Genomes of endolithic fungi from Antarctica.</title>
        <authorList>
            <person name="Coleine C."/>
            <person name="Masonjones S."/>
            <person name="Stajich J.E."/>
        </authorList>
    </citation>
    <scope>NUCLEOTIDE SEQUENCE [LARGE SCALE GENOMIC DNA]</scope>
    <source>
        <strain evidence="9">CCFEE 5527</strain>
    </source>
</reference>
<feature type="compositionally biased region" description="Low complexity" evidence="5">
    <location>
        <begin position="9"/>
        <end position="20"/>
    </location>
</feature>
<keyword evidence="2 6" id="KW-0812">Transmembrane</keyword>
<evidence type="ECO:0000256" key="3">
    <source>
        <dbReference type="ARBA" id="ARBA00022989"/>
    </source>
</evidence>
<feature type="transmembrane region" description="Helical" evidence="6">
    <location>
        <begin position="495"/>
        <end position="518"/>
    </location>
</feature>
<evidence type="ECO:0000256" key="6">
    <source>
        <dbReference type="SAM" id="Phobius"/>
    </source>
</evidence>
<feature type="transmembrane region" description="Helical" evidence="6">
    <location>
        <begin position="254"/>
        <end position="274"/>
    </location>
</feature>
<dbReference type="Gene3D" id="1.20.1250.20">
    <property type="entry name" value="MFS general substrate transporter like domains"/>
    <property type="match status" value="2"/>
</dbReference>
<feature type="transmembrane region" description="Helical" evidence="6">
    <location>
        <begin position="386"/>
        <end position="404"/>
    </location>
</feature>
<evidence type="ECO:0000256" key="1">
    <source>
        <dbReference type="ARBA" id="ARBA00004141"/>
    </source>
</evidence>
<dbReference type="PROSITE" id="PS50850">
    <property type="entry name" value="MFS"/>
    <property type="match status" value="1"/>
</dbReference>
<evidence type="ECO:0000313" key="8">
    <source>
        <dbReference type="EMBL" id="OQO09387.1"/>
    </source>
</evidence>
<dbReference type="InParanoid" id="A0A1V8TDB3"/>
<feature type="transmembrane region" description="Helical" evidence="6">
    <location>
        <begin position="558"/>
        <end position="584"/>
    </location>
</feature>
<gene>
    <name evidence="8" type="ORF">B0A48_04785</name>
</gene>
<feature type="region of interest" description="Disordered" evidence="5">
    <location>
        <begin position="636"/>
        <end position="660"/>
    </location>
</feature>
<comment type="subcellular location">
    <subcellularLocation>
        <location evidence="1">Membrane</location>
        <topology evidence="1">Multi-pass membrane protein</topology>
    </subcellularLocation>
</comment>
<dbReference type="OrthoDB" id="2130629at2759"/>
<protein>
    <recommendedName>
        <fullName evidence="7">Major facilitator superfamily (MFS) profile domain-containing protein</fullName>
    </recommendedName>
</protein>
<dbReference type="GO" id="GO:0022857">
    <property type="term" value="F:transmembrane transporter activity"/>
    <property type="evidence" value="ECO:0007669"/>
    <property type="project" value="InterPro"/>
</dbReference>
<feature type="compositionally biased region" description="Polar residues" evidence="5">
    <location>
        <begin position="108"/>
        <end position="134"/>
    </location>
</feature>
<dbReference type="PANTHER" id="PTHR42718:SF11">
    <property type="entry name" value="MAJOR FACILITATOR SUPERFAMILY (MFS) PROFILE DOMAIN-CONTAINING PROTEIN"/>
    <property type="match status" value="1"/>
</dbReference>
<organism evidence="8 9">
    <name type="scientific">Cryoendolithus antarcticus</name>
    <dbReference type="NCBI Taxonomy" id="1507870"/>
    <lineage>
        <taxon>Eukaryota</taxon>
        <taxon>Fungi</taxon>
        <taxon>Dikarya</taxon>
        <taxon>Ascomycota</taxon>
        <taxon>Pezizomycotina</taxon>
        <taxon>Dothideomycetes</taxon>
        <taxon>Dothideomycetidae</taxon>
        <taxon>Cladosporiales</taxon>
        <taxon>Cladosporiaceae</taxon>
        <taxon>Cryoendolithus</taxon>
    </lineage>
</organism>
<keyword evidence="9" id="KW-1185">Reference proteome</keyword>